<dbReference type="RefSeq" id="WP_162659984.1">
    <property type="nucleotide sequence ID" value="NZ_LR593887.1"/>
</dbReference>
<gene>
    <name evidence="1" type="ORF">GMBLW1_42230</name>
</gene>
<evidence type="ECO:0000313" key="2">
    <source>
        <dbReference type="Proteomes" id="UP000464378"/>
    </source>
</evidence>
<dbReference type="Gene3D" id="3.80.10.10">
    <property type="entry name" value="Ribonuclease Inhibitor"/>
    <property type="match status" value="1"/>
</dbReference>
<dbReference type="AlphaFoldDB" id="A0A6C2YTC9"/>
<dbReference type="EMBL" id="LR586016">
    <property type="protein sequence ID" value="VIP04970.1"/>
    <property type="molecule type" value="Genomic_DNA"/>
</dbReference>
<dbReference type="KEGG" id="tim:GMBLW1_42230"/>
<keyword evidence="2" id="KW-1185">Reference proteome</keyword>
<dbReference type="InterPro" id="IPR032675">
    <property type="entry name" value="LRR_dom_sf"/>
</dbReference>
<accession>A0A6C2YTC9</accession>
<protein>
    <recommendedName>
        <fullName evidence="3">Repeat-companion domain protein</fullName>
    </recommendedName>
</protein>
<reference evidence="1" key="1">
    <citation type="submission" date="2019-04" db="EMBL/GenBank/DDBJ databases">
        <authorList>
            <consortium name="Science for Life Laboratories"/>
        </authorList>
    </citation>
    <scope>NUCLEOTIDE SEQUENCE</scope>
    <source>
        <strain evidence="1">MBLW1</strain>
    </source>
</reference>
<dbReference type="Proteomes" id="UP000464378">
    <property type="component" value="Chromosome"/>
</dbReference>
<evidence type="ECO:0000313" key="1">
    <source>
        <dbReference type="EMBL" id="VIP04970.1"/>
    </source>
</evidence>
<dbReference type="EMBL" id="LR593887">
    <property type="protein sequence ID" value="VTS07298.1"/>
    <property type="molecule type" value="Genomic_DNA"/>
</dbReference>
<proteinExistence type="predicted"/>
<evidence type="ECO:0008006" key="3">
    <source>
        <dbReference type="Google" id="ProtNLM"/>
    </source>
</evidence>
<sequence>MTMPPEALIAAAYAGDDRTTAQFALADWCEEQGNPQLAAWWRLVARQREAELGSPESIDADIDLERLRWLNFPGESWDFQLPPVVACETREYPEVAQEMLSRGPNRSARLQQSRLDPLQDLMRSPWTSQLHSLEYRYPIWFAAWDDLWAEMAAGMLLCDLRLRATRPPRRWPAEHPDPMRLPNLRSLDLSGWPWPTMIPSIRQWAHPRLERLTWQNEFATGEIPPMNQPQLIEWLSAERFPRLSRVAFDSVEWQPELIRAWPANSTRAPLRRVRLAGSEIMPWVIHQFTDFPLEHFEVDHITFGDSSEWESVLDRFFDAMRLRSFWWVGDLGIEQLFPRMAQSPLRDSLRILSLRQCDLTIRAISGLLDLLPQMQLTQFDLPCGEFGADVLLSLAERLPPGQLRRLSLEAWLHQPPITIAEGIARLASSPGVRELRSLSLQLGTFADGVMRTFLHNAQMPHLRAIELIDTGMSPHALGMLLRSETFPELEVIRIRGEPWRDKRFSPIGNWRQLPTEYGPVIFYRDRNDA</sequence>
<dbReference type="InParanoid" id="A0A6C2YTC9"/>
<name>A0A6C2YTC9_9BACT</name>
<organism evidence="1">
    <name type="scientific">Tuwongella immobilis</name>
    <dbReference type="NCBI Taxonomy" id="692036"/>
    <lineage>
        <taxon>Bacteria</taxon>
        <taxon>Pseudomonadati</taxon>
        <taxon>Planctomycetota</taxon>
        <taxon>Planctomycetia</taxon>
        <taxon>Gemmatales</taxon>
        <taxon>Gemmataceae</taxon>
        <taxon>Tuwongella</taxon>
    </lineage>
</organism>
<dbReference type="SUPFAM" id="SSF52047">
    <property type="entry name" value="RNI-like"/>
    <property type="match status" value="1"/>
</dbReference>